<accession>A0A165ZFN1</accession>
<evidence type="ECO:0000256" key="2">
    <source>
        <dbReference type="ARBA" id="ARBA00006824"/>
    </source>
</evidence>
<comment type="similarity">
    <text evidence="2 6">Belongs to the peroxisomal membrane protein PXMP2/4 family.</text>
</comment>
<dbReference type="AlphaFoldDB" id="A0A165ZFN1"/>
<dbReference type="Pfam" id="PF04117">
    <property type="entry name" value="Mpv17_PMP22"/>
    <property type="match status" value="1"/>
</dbReference>
<feature type="transmembrane region" description="Helical" evidence="6">
    <location>
        <begin position="115"/>
        <end position="140"/>
    </location>
</feature>
<dbReference type="OrthoDB" id="860at2759"/>
<reference evidence="7" key="1">
    <citation type="journal article" date="2016" name="Mol. Biol. Evol.">
        <title>Comparative Genomics of Early-Diverging Mushroom-Forming Fungi Provides Insights into the Origins of Lignocellulose Decay Capabilities.</title>
        <authorList>
            <person name="Nagy L.G."/>
            <person name="Riley R."/>
            <person name="Tritt A."/>
            <person name="Adam C."/>
            <person name="Daum C."/>
            <person name="Floudas D."/>
            <person name="Sun H."/>
            <person name="Yadav J.S."/>
            <person name="Pangilinan J."/>
            <person name="Larsson K.H."/>
            <person name="Matsuura K."/>
            <person name="Barry K."/>
            <person name="Labutti K."/>
            <person name="Kuo R."/>
            <person name="Ohm R.A."/>
            <person name="Bhattacharya S.S."/>
            <person name="Shirouzu T."/>
            <person name="Yoshinaga Y."/>
            <person name="Martin F.M."/>
            <person name="Grigoriev I.V."/>
            <person name="Hibbett D.S."/>
        </authorList>
    </citation>
    <scope>NUCLEOTIDE SEQUENCE [LARGE SCALE GENOMIC DNA]</scope>
    <source>
        <strain evidence="7">CBS 109695</strain>
    </source>
</reference>
<dbReference type="STRING" id="436010.A0A165ZFN1"/>
<keyword evidence="4 6" id="KW-1133">Transmembrane helix</keyword>
<evidence type="ECO:0000256" key="5">
    <source>
        <dbReference type="ARBA" id="ARBA00023136"/>
    </source>
</evidence>
<keyword evidence="3 6" id="KW-0812">Transmembrane</keyword>
<dbReference type="GO" id="GO:0005778">
    <property type="term" value="C:peroxisomal membrane"/>
    <property type="evidence" value="ECO:0007669"/>
    <property type="project" value="TreeGrafter"/>
</dbReference>
<evidence type="ECO:0000256" key="6">
    <source>
        <dbReference type="RuleBase" id="RU363053"/>
    </source>
</evidence>
<evidence type="ECO:0008006" key="8">
    <source>
        <dbReference type="Google" id="ProtNLM"/>
    </source>
</evidence>
<name>A0A165ZFN1_9AGAM</name>
<feature type="transmembrane region" description="Helical" evidence="6">
    <location>
        <begin position="152"/>
        <end position="172"/>
    </location>
</feature>
<organism evidence="7">
    <name type="scientific">Athelia psychrophila</name>
    <dbReference type="NCBI Taxonomy" id="1759441"/>
    <lineage>
        <taxon>Eukaryota</taxon>
        <taxon>Fungi</taxon>
        <taxon>Dikarya</taxon>
        <taxon>Basidiomycota</taxon>
        <taxon>Agaricomycotina</taxon>
        <taxon>Agaricomycetes</taxon>
        <taxon>Agaricomycetidae</taxon>
        <taxon>Atheliales</taxon>
        <taxon>Atheliaceae</taxon>
        <taxon>Athelia</taxon>
    </lineage>
</organism>
<proteinExistence type="inferred from homology"/>
<dbReference type="EMBL" id="KV417678">
    <property type="protein sequence ID" value="KZP10534.1"/>
    <property type="molecule type" value="Genomic_DNA"/>
</dbReference>
<evidence type="ECO:0000256" key="4">
    <source>
        <dbReference type="ARBA" id="ARBA00022989"/>
    </source>
</evidence>
<feature type="transmembrane region" description="Helical" evidence="6">
    <location>
        <begin position="77"/>
        <end position="95"/>
    </location>
</feature>
<feature type="transmembrane region" description="Helical" evidence="6">
    <location>
        <begin position="178"/>
        <end position="196"/>
    </location>
</feature>
<dbReference type="InterPro" id="IPR007248">
    <property type="entry name" value="Mpv17_PMP22"/>
</dbReference>
<protein>
    <recommendedName>
        <fullName evidence="8">Integral membrane protein</fullName>
    </recommendedName>
</protein>
<evidence type="ECO:0000256" key="1">
    <source>
        <dbReference type="ARBA" id="ARBA00004141"/>
    </source>
</evidence>
<dbReference type="PANTHER" id="PTHR11266:SF93">
    <property type="entry name" value="INTEGRAL MEMBRANE PROTEIN 25D9-6"/>
    <property type="match status" value="1"/>
</dbReference>
<evidence type="ECO:0000313" key="7">
    <source>
        <dbReference type="EMBL" id="KZP10534.1"/>
    </source>
</evidence>
<comment type="subcellular location">
    <subcellularLocation>
        <location evidence="1">Membrane</location>
        <topology evidence="1">Multi-pass membrane protein</topology>
    </subcellularLocation>
</comment>
<gene>
    <name evidence="7" type="ORF">FIBSPDRAFT_872506</name>
</gene>
<keyword evidence="5 6" id="KW-0472">Membrane</keyword>
<dbReference type="PANTHER" id="PTHR11266">
    <property type="entry name" value="PEROXISOMAL MEMBRANE PROTEIN 2, PXMP2 MPV17"/>
    <property type="match status" value="1"/>
</dbReference>
<sequence length="226" mass="24162">MTTAVPVVKPVSPLLAKYLLQLATHPLRTKSATAGVLQLLQEVLGSNFAGTPITRPPKNASTVSHVLAAARIDSKSIGMGAYGAFVAAPLSHYLMGILQKAFAGKTSPAAKIGMILANNLFIAPIQTATFLASMAVLNGAKSWAEVKKTIKAGFFSVIRVTWIASPVLMVVAQKFIPVELWVPFFNIVAFVLGTYMNAKVKLLRMAAAKKAERDLKDEAEKKSQTP</sequence>
<evidence type="ECO:0000256" key="3">
    <source>
        <dbReference type="ARBA" id="ARBA00022692"/>
    </source>
</evidence>